<reference evidence="2" key="1">
    <citation type="journal article" date="2014" name="Int. J. Syst. Evol. Microbiol.">
        <title>Complete genome sequence of Corynebacterium casei LMG S-19264T (=DSM 44701T), isolated from a smear-ripened cheese.</title>
        <authorList>
            <consortium name="US DOE Joint Genome Institute (JGI-PGF)"/>
            <person name="Walter F."/>
            <person name="Albersmeier A."/>
            <person name="Kalinowski J."/>
            <person name="Ruckert C."/>
        </authorList>
    </citation>
    <scope>NUCLEOTIDE SEQUENCE</scope>
    <source>
        <strain evidence="2">CGMCC 1.15360</strain>
    </source>
</reference>
<keyword evidence="3" id="KW-1185">Reference proteome</keyword>
<proteinExistence type="predicted"/>
<dbReference type="EMBL" id="BMIP01000002">
    <property type="protein sequence ID" value="GGD62957.1"/>
    <property type="molecule type" value="Genomic_DNA"/>
</dbReference>
<feature type="chain" id="PRO_5037838853" description="Secreted protein" evidence="1">
    <location>
        <begin position="24"/>
        <end position="223"/>
    </location>
</feature>
<gene>
    <name evidence="2" type="ORF">GCM10010990_10500</name>
</gene>
<dbReference type="AlphaFoldDB" id="A0A917DRX2"/>
<name>A0A917DRX2_9SPHN</name>
<dbReference type="Proteomes" id="UP000612349">
    <property type="component" value="Unassembled WGS sequence"/>
</dbReference>
<protein>
    <recommendedName>
        <fullName evidence="4">Secreted protein</fullName>
    </recommendedName>
</protein>
<evidence type="ECO:0008006" key="4">
    <source>
        <dbReference type="Google" id="ProtNLM"/>
    </source>
</evidence>
<evidence type="ECO:0000256" key="1">
    <source>
        <dbReference type="SAM" id="SignalP"/>
    </source>
</evidence>
<feature type="signal peptide" evidence="1">
    <location>
        <begin position="1"/>
        <end position="23"/>
    </location>
</feature>
<keyword evidence="1" id="KW-0732">Signal</keyword>
<comment type="caution">
    <text evidence="2">The sequence shown here is derived from an EMBL/GenBank/DDBJ whole genome shotgun (WGS) entry which is preliminary data.</text>
</comment>
<accession>A0A917DRX2</accession>
<dbReference type="Gene3D" id="2.60.120.380">
    <property type="match status" value="1"/>
</dbReference>
<evidence type="ECO:0000313" key="3">
    <source>
        <dbReference type="Proteomes" id="UP000612349"/>
    </source>
</evidence>
<reference evidence="2" key="2">
    <citation type="submission" date="2020-09" db="EMBL/GenBank/DDBJ databases">
        <authorList>
            <person name="Sun Q."/>
            <person name="Zhou Y."/>
        </authorList>
    </citation>
    <scope>NUCLEOTIDE SEQUENCE</scope>
    <source>
        <strain evidence="2">CGMCC 1.15360</strain>
    </source>
</reference>
<evidence type="ECO:0000313" key="2">
    <source>
        <dbReference type="EMBL" id="GGD62957.1"/>
    </source>
</evidence>
<organism evidence="2 3">
    <name type="scientific">Croceicoccus mobilis</name>
    <dbReference type="NCBI Taxonomy" id="1703339"/>
    <lineage>
        <taxon>Bacteria</taxon>
        <taxon>Pseudomonadati</taxon>
        <taxon>Pseudomonadota</taxon>
        <taxon>Alphaproteobacteria</taxon>
        <taxon>Sphingomonadales</taxon>
        <taxon>Erythrobacteraceae</taxon>
        <taxon>Croceicoccus</taxon>
    </lineage>
</organism>
<sequence>MTRMIAATIAVALAAPLSAPAMAQDETSEVHFPRGTTGTTMVGTVTGRDIHDYVIRAGAGQVMKVDMTGASSAYFNVLPPGSSGEAIHIGSTAGNHFAGTLSEGGAYKIRVYNMRAAAMRGQRSNFRLSITVTGHAGSTHGASGSHQPGAGMKGSIAGIQHMDGVAAFDELTSRGFRGVDSFSSGNTLYGIYYYAPTKLCVQTTSAGGEIVDIRDIQTHPNCK</sequence>